<comment type="caution">
    <text evidence="2">The sequence shown here is derived from an EMBL/GenBank/DDBJ whole genome shotgun (WGS) entry which is preliminary data.</text>
</comment>
<feature type="domain" description="DUF7147" evidence="1">
    <location>
        <begin position="1"/>
        <end position="123"/>
    </location>
</feature>
<evidence type="ECO:0000313" key="2">
    <source>
        <dbReference type="EMBL" id="MRX70890.1"/>
    </source>
</evidence>
<dbReference type="AlphaFoldDB" id="A0A7X2IW91"/>
<keyword evidence="3" id="KW-1185">Reference proteome</keyword>
<dbReference type="OrthoDB" id="2427086at2"/>
<organism evidence="2 3">
    <name type="scientific">Metabacillus lacus</name>
    <dbReference type="NCBI Taxonomy" id="1983721"/>
    <lineage>
        <taxon>Bacteria</taxon>
        <taxon>Bacillati</taxon>
        <taxon>Bacillota</taxon>
        <taxon>Bacilli</taxon>
        <taxon>Bacillales</taxon>
        <taxon>Bacillaceae</taxon>
        <taxon>Metabacillus</taxon>
    </lineage>
</organism>
<keyword evidence="2" id="KW-0418">Kinase</keyword>
<evidence type="ECO:0000313" key="3">
    <source>
        <dbReference type="Proteomes" id="UP000448867"/>
    </source>
</evidence>
<dbReference type="InterPro" id="IPR055571">
    <property type="entry name" value="DUF7147"/>
</dbReference>
<dbReference type="RefSeq" id="WP_154306021.1">
    <property type="nucleotide sequence ID" value="NZ_WKKI01000002.1"/>
</dbReference>
<dbReference type="Proteomes" id="UP000448867">
    <property type="component" value="Unassembled WGS sequence"/>
</dbReference>
<name>A0A7X2IW91_9BACI</name>
<protein>
    <submittedName>
        <fullName evidence="2">Methylthioribose kinase</fullName>
    </submittedName>
</protein>
<dbReference type="GO" id="GO:0016301">
    <property type="term" value="F:kinase activity"/>
    <property type="evidence" value="ECO:0007669"/>
    <property type="project" value="UniProtKB-KW"/>
</dbReference>
<evidence type="ECO:0000259" key="1">
    <source>
        <dbReference type="Pfam" id="PF23648"/>
    </source>
</evidence>
<dbReference type="Pfam" id="PF23648">
    <property type="entry name" value="DUF7147"/>
    <property type="match status" value="1"/>
</dbReference>
<gene>
    <name evidence="2" type="ORF">GJU40_01745</name>
</gene>
<dbReference type="EMBL" id="WKKI01000002">
    <property type="protein sequence ID" value="MRX70890.1"/>
    <property type="molecule type" value="Genomic_DNA"/>
</dbReference>
<reference evidence="2 3" key="1">
    <citation type="submission" date="2019-11" db="EMBL/GenBank/DDBJ databases">
        <title>Bacillus lacus genome.</title>
        <authorList>
            <person name="Allen C.J."/>
            <person name="Newman J.D."/>
        </authorList>
    </citation>
    <scope>NUCLEOTIDE SEQUENCE [LARGE SCALE GENOMIC DNA]</scope>
    <source>
        <strain evidence="2 3">KCTC 33946</strain>
    </source>
</reference>
<accession>A0A7X2IW91</accession>
<sequence length="127" mass="14728">MIQKFIELGEGYSDLYELLETTRANKHRVTKLLALHTKLNDKEAASFLVIMKPTNPGDFQAVYLCREGISTPAASKRYALFQELAQELQQQIISFEVKPSYTFNELQLYYQYLTGILRLNHILPPMR</sequence>
<keyword evidence="2" id="KW-0808">Transferase</keyword>
<proteinExistence type="predicted"/>